<organism evidence="7 8">
    <name type="scientific">Hibiscus sabdariffa</name>
    <name type="common">roselle</name>
    <dbReference type="NCBI Taxonomy" id="183260"/>
    <lineage>
        <taxon>Eukaryota</taxon>
        <taxon>Viridiplantae</taxon>
        <taxon>Streptophyta</taxon>
        <taxon>Embryophyta</taxon>
        <taxon>Tracheophyta</taxon>
        <taxon>Spermatophyta</taxon>
        <taxon>Magnoliopsida</taxon>
        <taxon>eudicotyledons</taxon>
        <taxon>Gunneridae</taxon>
        <taxon>Pentapetalae</taxon>
        <taxon>rosids</taxon>
        <taxon>malvids</taxon>
        <taxon>Malvales</taxon>
        <taxon>Malvaceae</taxon>
        <taxon>Malvoideae</taxon>
        <taxon>Hibiscus</taxon>
    </lineage>
</organism>
<evidence type="ECO:0000256" key="4">
    <source>
        <dbReference type="SAM" id="MobiDB-lite"/>
    </source>
</evidence>
<name>A0ABR2DEX7_9ROSI</name>
<feature type="region of interest" description="Disordered" evidence="4">
    <location>
        <begin position="243"/>
        <end position="336"/>
    </location>
</feature>
<dbReference type="PANTHER" id="PTHR31044">
    <property type="entry name" value="BETA-1,3 GLUCANASE"/>
    <property type="match status" value="1"/>
</dbReference>
<keyword evidence="5" id="KW-0472">Membrane</keyword>
<keyword evidence="5" id="KW-1133">Transmembrane helix</keyword>
<keyword evidence="2" id="KW-0449">Lipoprotein</keyword>
<dbReference type="InterPro" id="IPR012946">
    <property type="entry name" value="X8"/>
</dbReference>
<reference evidence="7 8" key="1">
    <citation type="journal article" date="2024" name="G3 (Bethesda)">
        <title>Genome assembly of Hibiscus sabdariffa L. provides insights into metabolisms of medicinal natural products.</title>
        <authorList>
            <person name="Kim T."/>
        </authorList>
    </citation>
    <scope>NUCLEOTIDE SEQUENCE [LARGE SCALE GENOMIC DNA]</scope>
    <source>
        <strain evidence="7">TK-2024</strain>
        <tissue evidence="7">Old leaves</tissue>
    </source>
</reference>
<keyword evidence="2" id="KW-0325">Glycoprotein</keyword>
<evidence type="ECO:0000256" key="3">
    <source>
        <dbReference type="ARBA" id="ARBA00022729"/>
    </source>
</evidence>
<sequence length="371" mass="39814">MKLLSYDTTVVSRHCSDGRSGKPQPRPWSTILLLFLSRISENRSQGSRKWFMTHHRFHCCQCHHSGVYFNEPRSLLGSSHFQRPHLSISFSNRVSTTQRPRMVKSGLNSHNPGEVIHRRSRSRFVVAVSRIAQFLFQFFPLHASTMVLLVYLVVFLALTGHSCANYCLCKDGVSEQMLQKTLDYACGAGADCSPINQNGPCYNPNTVKDHCNYAVNSYFQKKGQAQGSCDFTGTAAVSPNPPTNLPSSCSFPSSGSSSTPTTGTPTTVTPTTPTTGTPTNPTMGTPTTPTTGTPTTPTNGIPSTTPTTGTNTGTSTGTPVFGGGTTTLGPTGTTTGITDPNHAASLFTSTTVNILFTFGVTLWIPLGCSWI</sequence>
<feature type="compositionally biased region" description="Low complexity" evidence="4">
    <location>
        <begin position="245"/>
        <end position="319"/>
    </location>
</feature>
<feature type="transmembrane region" description="Helical" evidence="5">
    <location>
        <begin position="148"/>
        <end position="168"/>
    </location>
</feature>
<comment type="subcellular location">
    <subcellularLocation>
        <location evidence="1">Cell membrane</location>
        <topology evidence="1">Lipid-anchor</topology>
        <topology evidence="1">GPI-anchor</topology>
    </subcellularLocation>
</comment>
<dbReference type="Proteomes" id="UP001472677">
    <property type="component" value="Unassembled WGS sequence"/>
</dbReference>
<keyword evidence="8" id="KW-1185">Reference proteome</keyword>
<evidence type="ECO:0000259" key="6">
    <source>
        <dbReference type="SMART" id="SM00768"/>
    </source>
</evidence>
<evidence type="ECO:0000256" key="1">
    <source>
        <dbReference type="ARBA" id="ARBA00004609"/>
    </source>
</evidence>
<dbReference type="PANTHER" id="PTHR31044:SF144">
    <property type="entry name" value="X8 DOMAIN-CONTAINING PROTEIN"/>
    <property type="match status" value="1"/>
</dbReference>
<dbReference type="Gene3D" id="1.20.58.1040">
    <property type="match status" value="1"/>
</dbReference>
<comment type="caution">
    <text evidence="7">The sequence shown here is derived from an EMBL/GenBank/DDBJ whole genome shotgun (WGS) entry which is preliminary data.</text>
</comment>
<feature type="domain" description="X8" evidence="6">
    <location>
        <begin position="165"/>
        <end position="251"/>
    </location>
</feature>
<keyword evidence="3" id="KW-0732">Signal</keyword>
<dbReference type="SMART" id="SM00768">
    <property type="entry name" value="X8"/>
    <property type="match status" value="1"/>
</dbReference>
<dbReference type="InterPro" id="IPR044788">
    <property type="entry name" value="X8_dom_prot"/>
</dbReference>
<dbReference type="EMBL" id="JBBPBM010000028">
    <property type="protein sequence ID" value="KAK8537432.1"/>
    <property type="molecule type" value="Genomic_DNA"/>
</dbReference>
<feature type="compositionally biased region" description="Low complexity" evidence="4">
    <location>
        <begin position="327"/>
        <end position="336"/>
    </location>
</feature>
<gene>
    <name evidence="7" type="ORF">V6N12_043595</name>
</gene>
<evidence type="ECO:0000313" key="8">
    <source>
        <dbReference type="Proteomes" id="UP001472677"/>
    </source>
</evidence>
<evidence type="ECO:0000256" key="2">
    <source>
        <dbReference type="ARBA" id="ARBA00022622"/>
    </source>
</evidence>
<keyword evidence="2" id="KW-0336">GPI-anchor</keyword>
<evidence type="ECO:0000313" key="7">
    <source>
        <dbReference type="EMBL" id="KAK8537432.1"/>
    </source>
</evidence>
<evidence type="ECO:0000256" key="5">
    <source>
        <dbReference type="SAM" id="Phobius"/>
    </source>
</evidence>
<protein>
    <recommendedName>
        <fullName evidence="6">X8 domain-containing protein</fullName>
    </recommendedName>
</protein>
<accession>A0ABR2DEX7</accession>
<proteinExistence type="predicted"/>
<keyword evidence="5" id="KW-0812">Transmembrane</keyword>
<dbReference type="Pfam" id="PF07983">
    <property type="entry name" value="X8"/>
    <property type="match status" value="1"/>
</dbReference>